<protein>
    <submittedName>
        <fullName evidence="2">Uncharacterized protein</fullName>
    </submittedName>
</protein>
<evidence type="ECO:0000256" key="1">
    <source>
        <dbReference type="SAM" id="MobiDB-lite"/>
    </source>
</evidence>
<evidence type="ECO:0000313" key="2">
    <source>
        <dbReference type="EMBL" id="PKC03922.1"/>
    </source>
</evidence>
<reference evidence="2 3" key="1">
    <citation type="submission" date="2016-04" db="EMBL/GenBank/DDBJ databases">
        <title>Genome analyses suggest a sexual origin of heterokaryosis in a supposedly ancient asexual fungus.</title>
        <authorList>
            <person name="Ropars J."/>
            <person name="Sedzielewska K."/>
            <person name="Noel J."/>
            <person name="Charron P."/>
            <person name="Farinelli L."/>
            <person name="Marton T."/>
            <person name="Kruger M."/>
            <person name="Pelin A."/>
            <person name="Brachmann A."/>
            <person name="Corradi N."/>
        </authorList>
    </citation>
    <scope>NUCLEOTIDE SEQUENCE [LARGE SCALE GENOMIC DNA]</scope>
    <source>
        <strain evidence="2 3">A5</strain>
    </source>
</reference>
<feature type="region of interest" description="Disordered" evidence="1">
    <location>
        <begin position="1"/>
        <end position="23"/>
    </location>
</feature>
<accession>A0A2N0PAS2</accession>
<name>A0A2N0PAS2_9GLOM</name>
<reference evidence="2 3" key="2">
    <citation type="submission" date="2017-09" db="EMBL/GenBank/DDBJ databases">
        <title>Extensive intraspecific genome diversity in a model arbuscular mycorrhizal fungus.</title>
        <authorList>
            <person name="Chen E.C."/>
            <person name="Morin E."/>
            <person name="Beaudet D."/>
            <person name="Noel J."/>
            <person name="Ndikumana S."/>
            <person name="Charron P."/>
            <person name="St-Onge C."/>
            <person name="Giorgi J."/>
            <person name="Grigoriev I.V."/>
            <person name="Roux C."/>
            <person name="Martin F.M."/>
            <person name="Corradi N."/>
        </authorList>
    </citation>
    <scope>NUCLEOTIDE SEQUENCE [LARGE SCALE GENOMIC DNA]</scope>
    <source>
        <strain evidence="2 3">A5</strain>
    </source>
</reference>
<feature type="compositionally biased region" description="Low complexity" evidence="1">
    <location>
        <begin position="1"/>
        <end position="13"/>
    </location>
</feature>
<gene>
    <name evidence="2" type="ORF">RhiirA5_423011</name>
</gene>
<proteinExistence type="predicted"/>
<feature type="compositionally biased region" description="Acidic residues" evidence="1">
    <location>
        <begin position="14"/>
        <end position="23"/>
    </location>
</feature>
<dbReference type="Proteomes" id="UP000232722">
    <property type="component" value="Unassembled WGS sequence"/>
</dbReference>
<sequence length="95" mass="10677">MSMSDIESMSSDGSDSDLSTEEFLENIPDEKTIDCVKLVSNKVNKIEEIANNFKNLQKKHFLKYGLSSFTLENLQKLVAITTQFHNPNSSSESSK</sequence>
<comment type="caution">
    <text evidence="2">The sequence shown here is derived from an EMBL/GenBank/DDBJ whole genome shotgun (WGS) entry which is preliminary data.</text>
</comment>
<evidence type="ECO:0000313" key="3">
    <source>
        <dbReference type="Proteomes" id="UP000232722"/>
    </source>
</evidence>
<dbReference type="AlphaFoldDB" id="A0A2N0PAS2"/>
<organism evidence="2 3">
    <name type="scientific">Rhizophagus irregularis</name>
    <dbReference type="NCBI Taxonomy" id="588596"/>
    <lineage>
        <taxon>Eukaryota</taxon>
        <taxon>Fungi</taxon>
        <taxon>Fungi incertae sedis</taxon>
        <taxon>Mucoromycota</taxon>
        <taxon>Glomeromycotina</taxon>
        <taxon>Glomeromycetes</taxon>
        <taxon>Glomerales</taxon>
        <taxon>Glomeraceae</taxon>
        <taxon>Rhizophagus</taxon>
    </lineage>
</organism>
<dbReference type="EMBL" id="LLXJ01001095">
    <property type="protein sequence ID" value="PKC03922.1"/>
    <property type="molecule type" value="Genomic_DNA"/>
</dbReference>